<reference evidence="2" key="1">
    <citation type="submission" date="2014-05" db="EMBL/GenBank/DDBJ databases">
        <authorList>
            <person name="Chronopoulou M."/>
        </authorList>
    </citation>
    <scope>NUCLEOTIDE SEQUENCE</scope>
    <source>
        <tissue evidence="2">Whole organism</tissue>
    </source>
</reference>
<dbReference type="AlphaFoldDB" id="A0A0K2TUP5"/>
<keyword evidence="1" id="KW-1133">Transmembrane helix</keyword>
<dbReference type="EMBL" id="HACA01012378">
    <property type="protein sequence ID" value="CDW29739.1"/>
    <property type="molecule type" value="Transcribed_RNA"/>
</dbReference>
<evidence type="ECO:0000313" key="2">
    <source>
        <dbReference type="EMBL" id="CDW29739.1"/>
    </source>
</evidence>
<sequence>MKSAIYVLLEFIYILSILFFEVNSQNRDSLTDNITGCGYANSFINESRSKCDVCVLYIEQSKSILGLILDTTTRRFSTLGQDLYYFYISKSKTVLVSTGYSFFTEIQNL</sequence>
<feature type="transmembrane region" description="Helical" evidence="1">
    <location>
        <begin position="6"/>
        <end position="22"/>
    </location>
</feature>
<accession>A0A0K2TUP5</accession>
<organism evidence="2">
    <name type="scientific">Lepeophtheirus salmonis</name>
    <name type="common">Salmon louse</name>
    <name type="synonym">Caligus salmonis</name>
    <dbReference type="NCBI Taxonomy" id="72036"/>
    <lineage>
        <taxon>Eukaryota</taxon>
        <taxon>Metazoa</taxon>
        <taxon>Ecdysozoa</taxon>
        <taxon>Arthropoda</taxon>
        <taxon>Crustacea</taxon>
        <taxon>Multicrustacea</taxon>
        <taxon>Hexanauplia</taxon>
        <taxon>Copepoda</taxon>
        <taxon>Siphonostomatoida</taxon>
        <taxon>Caligidae</taxon>
        <taxon>Lepeophtheirus</taxon>
    </lineage>
</organism>
<keyword evidence="1" id="KW-0472">Membrane</keyword>
<keyword evidence="1" id="KW-0812">Transmembrane</keyword>
<name>A0A0K2TUP5_LEPSM</name>
<protein>
    <submittedName>
        <fullName evidence="2">Uncharacterized protein</fullName>
    </submittedName>
</protein>
<proteinExistence type="predicted"/>
<evidence type="ECO:0000256" key="1">
    <source>
        <dbReference type="SAM" id="Phobius"/>
    </source>
</evidence>